<evidence type="ECO:0000313" key="7">
    <source>
        <dbReference type="EMBL" id="KAJ8968213.1"/>
    </source>
</evidence>
<dbReference type="EMBL" id="JAPWTJ010002042">
    <property type="protein sequence ID" value="KAJ8968213.1"/>
    <property type="molecule type" value="Genomic_DNA"/>
</dbReference>
<accession>A0ABQ9IX67</accession>
<keyword evidence="2" id="KW-0677">Repeat</keyword>
<dbReference type="InterPro" id="IPR013087">
    <property type="entry name" value="Znf_C2H2_type"/>
</dbReference>
<feature type="domain" description="C2H2-type" evidence="6">
    <location>
        <begin position="312"/>
        <end position="339"/>
    </location>
</feature>
<keyword evidence="4" id="KW-0862">Zinc</keyword>
<reference evidence="7" key="1">
    <citation type="journal article" date="2023" name="Insect Mol. Biol.">
        <title>Genome sequencing provides insights into the evolution of gene families encoding plant cell wall-degrading enzymes in longhorned beetles.</title>
        <authorList>
            <person name="Shin N.R."/>
            <person name="Okamura Y."/>
            <person name="Kirsch R."/>
            <person name="Pauchet Y."/>
        </authorList>
    </citation>
    <scope>NUCLEOTIDE SEQUENCE</scope>
    <source>
        <strain evidence="7">MMC_N1</strain>
    </source>
</reference>
<evidence type="ECO:0000256" key="5">
    <source>
        <dbReference type="PROSITE-ProRule" id="PRU00042"/>
    </source>
</evidence>
<name>A0ABQ9IX67_9CUCU</name>
<dbReference type="SMART" id="SM00355">
    <property type="entry name" value="ZnF_C2H2"/>
    <property type="match status" value="5"/>
</dbReference>
<comment type="caution">
    <text evidence="7">The sequence shown here is derived from an EMBL/GenBank/DDBJ whole genome shotgun (WGS) entry which is preliminary data.</text>
</comment>
<keyword evidence="3 5" id="KW-0863">Zinc-finger</keyword>
<keyword evidence="1" id="KW-0479">Metal-binding</keyword>
<evidence type="ECO:0000256" key="4">
    <source>
        <dbReference type="ARBA" id="ARBA00022833"/>
    </source>
</evidence>
<dbReference type="PANTHER" id="PTHR24379">
    <property type="entry name" value="KRAB AND ZINC FINGER DOMAIN-CONTAINING"/>
    <property type="match status" value="1"/>
</dbReference>
<sequence>MEEYVPSILFQNFAVSENPAICRNCTDLAWRAFTFKSKCISTEEIILSYAVVKKVASLDMKWIYNTKIACEVTENDYVPKQVGTVSSRNISDAFVLEEFDIIRPVVCVPCVDLLTNYFKFAFTSASVEEIINEYCQQEGTNSNGFVNFDDVVNFSRGEGARCAVTFNESVVEETLSSDDDSDFKEVDIKIEEHDVKDEVENGEFRQDLVYKNASEVTMYKCCKCEFNTKHKWDLKRHSLVHENASEMTMYKCCKCEFKTKHQTSLKRHSLVHKKDSEVTSYKCCRCKFKTKHQCSFKNHSLVHKKTSEVTMYKCCKCEFKTKHKTSLRNHRLVHKKASEVTMYKCCKCEFKTKHQRNLSSHSLVHKDASEVTMYKCCKMRI</sequence>
<dbReference type="Gene3D" id="3.30.160.60">
    <property type="entry name" value="Classic Zinc Finger"/>
    <property type="match status" value="2"/>
</dbReference>
<feature type="domain" description="C2H2-type" evidence="6">
    <location>
        <begin position="250"/>
        <end position="277"/>
    </location>
</feature>
<keyword evidence="8" id="KW-1185">Reference proteome</keyword>
<evidence type="ECO:0000313" key="8">
    <source>
        <dbReference type="Proteomes" id="UP001162164"/>
    </source>
</evidence>
<organism evidence="7 8">
    <name type="scientific">Molorchus minor</name>
    <dbReference type="NCBI Taxonomy" id="1323400"/>
    <lineage>
        <taxon>Eukaryota</taxon>
        <taxon>Metazoa</taxon>
        <taxon>Ecdysozoa</taxon>
        <taxon>Arthropoda</taxon>
        <taxon>Hexapoda</taxon>
        <taxon>Insecta</taxon>
        <taxon>Pterygota</taxon>
        <taxon>Neoptera</taxon>
        <taxon>Endopterygota</taxon>
        <taxon>Coleoptera</taxon>
        <taxon>Polyphaga</taxon>
        <taxon>Cucujiformia</taxon>
        <taxon>Chrysomeloidea</taxon>
        <taxon>Cerambycidae</taxon>
        <taxon>Lamiinae</taxon>
        <taxon>Monochamini</taxon>
        <taxon>Molorchus</taxon>
    </lineage>
</organism>
<dbReference type="Proteomes" id="UP001162164">
    <property type="component" value="Unassembled WGS sequence"/>
</dbReference>
<evidence type="ECO:0000256" key="3">
    <source>
        <dbReference type="ARBA" id="ARBA00022771"/>
    </source>
</evidence>
<protein>
    <recommendedName>
        <fullName evidence="6">C2H2-type domain-containing protein</fullName>
    </recommendedName>
</protein>
<evidence type="ECO:0000256" key="1">
    <source>
        <dbReference type="ARBA" id="ARBA00022723"/>
    </source>
</evidence>
<evidence type="ECO:0000259" key="6">
    <source>
        <dbReference type="PROSITE" id="PS50157"/>
    </source>
</evidence>
<dbReference type="PROSITE" id="PS50157">
    <property type="entry name" value="ZINC_FINGER_C2H2_2"/>
    <property type="match status" value="2"/>
</dbReference>
<evidence type="ECO:0000256" key="2">
    <source>
        <dbReference type="ARBA" id="ARBA00022737"/>
    </source>
</evidence>
<proteinExistence type="predicted"/>
<gene>
    <name evidence="7" type="ORF">NQ317_017733</name>
</gene>
<dbReference type="PANTHER" id="PTHR24379:SF121">
    <property type="entry name" value="C2H2-TYPE DOMAIN-CONTAINING PROTEIN"/>
    <property type="match status" value="1"/>
</dbReference>